<evidence type="ECO:0000313" key="2">
    <source>
        <dbReference type="Proteomes" id="UP000317536"/>
    </source>
</evidence>
<name>A0A556R9X3_9BIFI</name>
<accession>A0A556R9X3</accession>
<proteinExistence type="predicted"/>
<evidence type="ECO:0000313" key="1">
    <source>
        <dbReference type="EMBL" id="TSJ85686.1"/>
    </source>
</evidence>
<dbReference type="Proteomes" id="UP000317536">
    <property type="component" value="Unassembled WGS sequence"/>
</dbReference>
<organism evidence="1 2">
    <name type="scientific">Bifidobacterium asteroides</name>
    <dbReference type="NCBI Taxonomy" id="1684"/>
    <lineage>
        <taxon>Bacteria</taxon>
        <taxon>Bacillati</taxon>
        <taxon>Actinomycetota</taxon>
        <taxon>Actinomycetes</taxon>
        <taxon>Bifidobacteriales</taxon>
        <taxon>Bifidobacteriaceae</taxon>
        <taxon>Bifidobacterium</taxon>
    </lineage>
</organism>
<gene>
    <name evidence="1" type="ORF">FPK29_04820</name>
</gene>
<comment type="caution">
    <text evidence="1">The sequence shown here is derived from an EMBL/GenBank/DDBJ whole genome shotgun (WGS) entry which is preliminary data.</text>
</comment>
<reference evidence="1 2" key="1">
    <citation type="submission" date="2019-07" db="EMBL/GenBank/DDBJ databases">
        <title>Bifidobacterium asteroides genomes.</title>
        <authorList>
            <person name="Zheng H."/>
        </authorList>
    </citation>
    <scope>NUCLEOTIDE SEQUENCE [LARGE SCALE GENOMIC DNA]</scope>
    <source>
        <strain evidence="1 2">W8111</strain>
    </source>
</reference>
<protein>
    <submittedName>
        <fullName evidence="1">Uncharacterized protein</fullName>
    </submittedName>
</protein>
<dbReference type="EMBL" id="VMHJ01000002">
    <property type="protein sequence ID" value="TSJ85686.1"/>
    <property type="molecule type" value="Genomic_DNA"/>
</dbReference>
<dbReference type="AlphaFoldDB" id="A0A556R9X3"/>
<sequence>MTRRYLSMTQVAERLGVTLGALSHYRLPAPDVYVGRTRGWSEKTIDEWNAARPGRGVGGGRPRKKK</sequence>